<feature type="non-terminal residue" evidence="3">
    <location>
        <position position="1"/>
    </location>
</feature>
<dbReference type="InterPro" id="IPR036220">
    <property type="entry name" value="UDP-Glc/GDP-Man_DH_C_sf"/>
</dbReference>
<protein>
    <recommendedName>
        <fullName evidence="1">UDP-glucose 6-dehydrogenase</fullName>
    </recommendedName>
</protein>
<gene>
    <name evidence="3" type="ORF">C8J28_13427</name>
</gene>
<dbReference type="SUPFAM" id="SSF52413">
    <property type="entry name" value="UDP-glucose/GDP-mannose dehydrogenase C-terminal domain"/>
    <property type="match status" value="1"/>
</dbReference>
<dbReference type="SMART" id="SM00984">
    <property type="entry name" value="UDPG_MGDP_dh_C"/>
    <property type="match status" value="1"/>
</dbReference>
<dbReference type="RefSeq" id="WP_280523350.1">
    <property type="nucleotide sequence ID" value="NZ_QAOT01000034.1"/>
</dbReference>
<dbReference type="PANTHER" id="PTHR43750">
    <property type="entry name" value="UDP-GLUCOSE 6-DEHYDROGENASE TUAD"/>
    <property type="match status" value="1"/>
</dbReference>
<name>A0A2T5JN51_9RHOB</name>
<dbReference type="InterPro" id="IPR014027">
    <property type="entry name" value="UDP-Glc/GDP-Man_DH_C"/>
</dbReference>
<evidence type="ECO:0000313" key="4">
    <source>
        <dbReference type="Proteomes" id="UP000244060"/>
    </source>
</evidence>
<evidence type="ECO:0000259" key="2">
    <source>
        <dbReference type="SMART" id="SM00984"/>
    </source>
</evidence>
<feature type="domain" description="UDP-glucose/GDP-mannose dehydrogenase C-terminal" evidence="2">
    <location>
        <begin position="1"/>
        <end position="95"/>
    </location>
</feature>
<dbReference type="Gene3D" id="3.40.50.720">
    <property type="entry name" value="NAD(P)-binding Rossmann-like Domain"/>
    <property type="match status" value="1"/>
</dbReference>
<accession>A0A2T5JN51</accession>
<reference evidence="3 4" key="1">
    <citation type="submission" date="2018-04" db="EMBL/GenBank/DDBJ databases">
        <title>Genomic Encyclopedia of Type Strains, Phase III (KMG-III): the genomes of soil and plant-associated and newly described type strains.</title>
        <authorList>
            <person name="Whitman W."/>
        </authorList>
    </citation>
    <scope>NUCLEOTIDE SEQUENCE [LARGE SCALE GENOMIC DNA]</scope>
    <source>
        <strain evidence="3 4">KA25</strain>
    </source>
</reference>
<dbReference type="AlphaFoldDB" id="A0A2T5JN51"/>
<organism evidence="3 4">
    <name type="scientific">Cereibacter azotoformans</name>
    <dbReference type="NCBI Taxonomy" id="43057"/>
    <lineage>
        <taxon>Bacteria</taxon>
        <taxon>Pseudomonadati</taxon>
        <taxon>Pseudomonadota</taxon>
        <taxon>Alphaproteobacteria</taxon>
        <taxon>Rhodobacterales</taxon>
        <taxon>Paracoccaceae</taxon>
        <taxon>Cereibacter</taxon>
    </lineage>
</organism>
<comment type="caution">
    <text evidence="3">The sequence shown here is derived from an EMBL/GenBank/DDBJ whole genome shotgun (WGS) entry which is preliminary data.</text>
</comment>
<dbReference type="Proteomes" id="UP000244060">
    <property type="component" value="Unassembled WGS sequence"/>
</dbReference>
<dbReference type="EMBL" id="QAOT01000034">
    <property type="protein sequence ID" value="PTR08739.1"/>
    <property type="molecule type" value="Genomic_DNA"/>
</dbReference>
<sequence length="114" mass="12378">KPNTDDMRDAPSLTIVPALIGAGAKVRVVDPEGRREGEHLLPGVRWMDDAYAAAEGASALVILTEWNEFRALDLGRLARVMAEPKMADLRNVYAPAEVTRAGFKEYVAVGRSEG</sequence>
<dbReference type="GO" id="GO:0051287">
    <property type="term" value="F:NAD binding"/>
    <property type="evidence" value="ECO:0007669"/>
    <property type="project" value="InterPro"/>
</dbReference>
<dbReference type="GO" id="GO:0016616">
    <property type="term" value="F:oxidoreductase activity, acting on the CH-OH group of donors, NAD or NADP as acceptor"/>
    <property type="evidence" value="ECO:0007669"/>
    <property type="project" value="InterPro"/>
</dbReference>
<proteinExistence type="predicted"/>
<keyword evidence="4" id="KW-1185">Reference proteome</keyword>
<evidence type="ECO:0000256" key="1">
    <source>
        <dbReference type="ARBA" id="ARBA00015132"/>
    </source>
</evidence>
<dbReference type="PANTHER" id="PTHR43750:SF3">
    <property type="entry name" value="UDP-GLUCOSE 6-DEHYDROGENASE TUAD"/>
    <property type="match status" value="1"/>
</dbReference>
<evidence type="ECO:0000313" key="3">
    <source>
        <dbReference type="EMBL" id="PTR08739.1"/>
    </source>
</evidence>
<dbReference type="Pfam" id="PF03720">
    <property type="entry name" value="UDPG_MGDP_dh_C"/>
    <property type="match status" value="1"/>
</dbReference>